<feature type="transmembrane region" description="Helical" evidence="16">
    <location>
        <begin position="421"/>
        <end position="440"/>
    </location>
</feature>
<evidence type="ECO:0000256" key="10">
    <source>
        <dbReference type="ARBA" id="ARBA00040905"/>
    </source>
</evidence>
<evidence type="ECO:0000256" key="3">
    <source>
        <dbReference type="ARBA" id="ARBA00022692"/>
    </source>
</evidence>
<comment type="subcellular location">
    <subcellularLocation>
        <location evidence="1">Membrane</location>
        <topology evidence="1">Multi-pass membrane protein</topology>
    </subcellularLocation>
</comment>
<proteinExistence type="inferred from homology"/>
<comment type="catalytic activity">
    <reaction evidence="6">
        <text>a 1,2-diacyl-sn-glycero-3-phosphoethanolamine(in) = a 1,2-diacyl-sn-glycero-3-phosphoethanolamine(out)</text>
        <dbReference type="Rhea" id="RHEA:38895"/>
        <dbReference type="ChEBI" id="CHEBI:64612"/>
    </reaction>
</comment>
<dbReference type="EMBL" id="JAWZYT010000619">
    <property type="protein sequence ID" value="KAK4321091.1"/>
    <property type="molecule type" value="Genomic_DNA"/>
</dbReference>
<evidence type="ECO:0000313" key="17">
    <source>
        <dbReference type="EMBL" id="KAK4321091.1"/>
    </source>
</evidence>
<accession>A0AAE1Q718</accession>
<evidence type="ECO:0000256" key="16">
    <source>
        <dbReference type="SAM" id="Phobius"/>
    </source>
</evidence>
<comment type="catalytic activity">
    <reaction evidence="9">
        <text>6-(alpha-D-glucosaminyl)-(1-octadecanoyl,2-(9Z)-octadecenoyl-sn-glycero-3-phospho)-1D-myo-inositol(in) = 6-(alpha-D-glucosaminyl)-(1-octadecanoyl,2-(9Z)-octadecenoyl-sn-glycero-3-phospho)-1D-myo-inositol(out)</text>
        <dbReference type="Rhea" id="RHEA:71495"/>
        <dbReference type="ChEBI" id="CHEBI:190691"/>
    </reaction>
</comment>
<evidence type="ECO:0000256" key="1">
    <source>
        <dbReference type="ARBA" id="ARBA00004141"/>
    </source>
</evidence>
<gene>
    <name evidence="17" type="ORF">Pmani_008076</name>
</gene>
<dbReference type="GO" id="GO:0016020">
    <property type="term" value="C:membrane"/>
    <property type="evidence" value="ECO:0007669"/>
    <property type="project" value="UniProtKB-SubCell"/>
</dbReference>
<dbReference type="Pfam" id="PF05602">
    <property type="entry name" value="CLPTM1"/>
    <property type="match status" value="1"/>
</dbReference>
<dbReference type="AlphaFoldDB" id="A0AAE1Q718"/>
<dbReference type="PANTHER" id="PTHR21347">
    <property type="entry name" value="CLEFT LIP AND PALATE ASSOCIATED TRANSMEMBRANE PROTEIN-RELATED"/>
    <property type="match status" value="1"/>
</dbReference>
<sequence length="558" mass="63507">MASGYQLPSLTMVVCGLFVAYVLHSAWTLGQLFVPPSCPTPADCIQPLIAQQPPLQLLAFTSLRRQPSQMGDMTLVHRVKKFDYLTDHQSDIHVALPKRVRNNGTYFLHIFLTSPGVDPEDWNALVGGERSMYAFSPLTQYHTPDPTTFNLLGKDEGQKSQASEGEGEGSSRSSRSSDNNKPDQQHHQHPVTHFQSRVVFNVLTDPVPLPRHELPYDLGRSLRLDTRGRYLPILHVDSLSARLRDLVLVSSDTLAANLTLVYAPVSYGKLRLWLQFEGALKPISELGFSPKDVDEVKGIFSDTNLYFLFITFLIAALHMLFDFLAFKNEISFWRGRRSMAGISPSSVAWRAVSQIIVFLYLLDENTSLLVLVPAGVGGIIELWKVTKAFHIRVVGWRLKVERARTDAESTTQQLDSQGITYLSYLLYPLLVAGAVYSLIYTPHRSWYSWVINTLVNGVYAFGFLFMLPQLFINYKLKSVAHLPWKAFMYKAFNTFIDDLFAFIIIMPTAHRVACFRDDVVFIIYLYQRWLYPVDKSRMNEFGETGEDQKQLKDKKKED</sequence>
<comment type="function">
    <text evidence="13">Scramblase that mediates the translocation of glucosaminylphosphatidylinositol (alpha-D-GlcN-(1-6)-(1,2-diacyl-sn-glycero-3-phospho)-1D-myo-inositol, GlcN-PI) across the endoplasmic reticulum (ER) membrane, from the cytosolic leaflet to the luminal leaflet of the ER membrane, where it participates in the biosynthesis of glycosylphosphatidylinositol (GPI). GPI is a lipid glycoconjugate involved in post-translational modification of proteins. Can also translocate 1,2-diacyl-sn-glycero-3-phospho-(1D-myo-inositol) (phosphatidylinositol or PI), as well as several other phospholipids (1,2-diacyl-sn-glycero-3-phosphocholine, 1,2-diacyl-sn-glycero-3-phosphoethanolamine), and N-acetylglucosaminylphosphatidylinositol (GlcNAc-PI) in vitro.</text>
</comment>
<evidence type="ECO:0000256" key="7">
    <source>
        <dbReference type="ARBA" id="ARBA00024631"/>
    </source>
</evidence>
<evidence type="ECO:0000256" key="11">
    <source>
        <dbReference type="ARBA" id="ARBA00042320"/>
    </source>
</evidence>
<feature type="transmembrane region" description="Helical" evidence="16">
    <location>
        <begin position="12"/>
        <end position="34"/>
    </location>
</feature>
<reference evidence="17" key="1">
    <citation type="submission" date="2023-11" db="EMBL/GenBank/DDBJ databases">
        <title>Genome assemblies of two species of porcelain crab, Petrolisthes cinctipes and Petrolisthes manimaculis (Anomura: Porcellanidae).</title>
        <authorList>
            <person name="Angst P."/>
        </authorList>
    </citation>
    <scope>NUCLEOTIDE SEQUENCE</scope>
    <source>
        <strain evidence="17">PB745_02</strain>
        <tissue evidence="17">Gill</tissue>
    </source>
</reference>
<evidence type="ECO:0000256" key="5">
    <source>
        <dbReference type="ARBA" id="ARBA00023136"/>
    </source>
</evidence>
<keyword evidence="4 16" id="KW-1133">Transmembrane helix</keyword>
<dbReference type="InterPro" id="IPR008429">
    <property type="entry name" value="CLPTM1"/>
</dbReference>
<evidence type="ECO:0000256" key="12">
    <source>
        <dbReference type="ARBA" id="ARBA00043155"/>
    </source>
</evidence>
<feature type="region of interest" description="Disordered" evidence="15">
    <location>
        <begin position="145"/>
        <end position="191"/>
    </location>
</feature>
<evidence type="ECO:0000256" key="13">
    <source>
        <dbReference type="ARBA" id="ARBA00045827"/>
    </source>
</evidence>
<evidence type="ECO:0000256" key="14">
    <source>
        <dbReference type="ARBA" id="ARBA00093208"/>
    </source>
</evidence>
<organism evidence="17 18">
    <name type="scientific">Petrolisthes manimaculis</name>
    <dbReference type="NCBI Taxonomy" id="1843537"/>
    <lineage>
        <taxon>Eukaryota</taxon>
        <taxon>Metazoa</taxon>
        <taxon>Ecdysozoa</taxon>
        <taxon>Arthropoda</taxon>
        <taxon>Crustacea</taxon>
        <taxon>Multicrustacea</taxon>
        <taxon>Malacostraca</taxon>
        <taxon>Eumalacostraca</taxon>
        <taxon>Eucarida</taxon>
        <taxon>Decapoda</taxon>
        <taxon>Pleocyemata</taxon>
        <taxon>Anomura</taxon>
        <taxon>Galatheoidea</taxon>
        <taxon>Porcellanidae</taxon>
        <taxon>Petrolisthes</taxon>
    </lineage>
</organism>
<comment type="caution">
    <text evidence="17">The sequence shown here is derived from an EMBL/GenBank/DDBJ whole genome shotgun (WGS) entry which is preliminary data.</text>
</comment>
<dbReference type="Proteomes" id="UP001292094">
    <property type="component" value="Unassembled WGS sequence"/>
</dbReference>
<evidence type="ECO:0000256" key="15">
    <source>
        <dbReference type="SAM" id="MobiDB-lite"/>
    </source>
</evidence>
<protein>
    <recommendedName>
        <fullName evidence="10">Lipid scramblase CLPTM1L</fullName>
    </recommendedName>
    <alternativeName>
        <fullName evidence="12">Cisplatin resistance-related protein 9</fullName>
    </alternativeName>
    <alternativeName>
        <fullName evidence="11">Cleft lip and palate transmembrane protein 1-like protein</fullName>
    </alternativeName>
</protein>
<evidence type="ECO:0000313" key="18">
    <source>
        <dbReference type="Proteomes" id="UP001292094"/>
    </source>
</evidence>
<keyword evidence="3 16" id="KW-0812">Transmembrane</keyword>
<comment type="catalytic activity">
    <reaction evidence="8">
        <text>a 1,2-diacyl-sn-glycero-3-phospho-(1D-myo-inositol)(in) = a 1,2-diacyl-sn-glycero-3-phospho-(1D-myo-inositol)(out)</text>
        <dbReference type="Rhea" id="RHEA:38691"/>
        <dbReference type="ChEBI" id="CHEBI:57880"/>
    </reaction>
</comment>
<feature type="transmembrane region" description="Helical" evidence="16">
    <location>
        <begin position="446"/>
        <end position="467"/>
    </location>
</feature>
<keyword evidence="18" id="KW-1185">Reference proteome</keyword>
<comment type="catalytic activity">
    <reaction evidence="7">
        <text>a 1,2-diacyl-sn-glycero-3-phosphocholine(in) = a 1,2-diacyl-sn-glycero-3-phosphocholine(out)</text>
        <dbReference type="Rhea" id="RHEA:38571"/>
        <dbReference type="ChEBI" id="CHEBI:57643"/>
    </reaction>
</comment>
<evidence type="ECO:0000256" key="8">
    <source>
        <dbReference type="ARBA" id="ARBA00035895"/>
    </source>
</evidence>
<comment type="catalytic activity">
    <reaction evidence="14">
        <text>a 6-(alpha-D-glucosaminyl)-1-(1,2-diacyl-sn-glycero-3-phospho)-1D-myo-inositol(in) = a 6-(alpha-D-glucosaminyl)-1-(1,2-diacyl-sn-glycero-3-phospho)-1D-myo-inositol(out)</text>
        <dbReference type="Rhea" id="RHEA:71491"/>
        <dbReference type="ChEBI" id="CHEBI:57997"/>
    </reaction>
</comment>
<evidence type="ECO:0000256" key="9">
    <source>
        <dbReference type="ARBA" id="ARBA00036810"/>
    </source>
</evidence>
<name>A0AAE1Q718_9EUCA</name>
<comment type="similarity">
    <text evidence="2">Belongs to the CLPTM1 family.</text>
</comment>
<keyword evidence="5 16" id="KW-0472">Membrane</keyword>
<evidence type="ECO:0000256" key="6">
    <source>
        <dbReference type="ARBA" id="ARBA00024615"/>
    </source>
</evidence>
<evidence type="ECO:0000256" key="2">
    <source>
        <dbReference type="ARBA" id="ARBA00009310"/>
    </source>
</evidence>
<feature type="transmembrane region" description="Helical" evidence="16">
    <location>
        <begin position="305"/>
        <end position="326"/>
    </location>
</feature>
<dbReference type="PANTHER" id="PTHR21347:SF0">
    <property type="entry name" value="LIPID SCRAMBLASE CLPTM1L"/>
    <property type="match status" value="1"/>
</dbReference>
<dbReference type="GO" id="GO:0012505">
    <property type="term" value="C:endomembrane system"/>
    <property type="evidence" value="ECO:0007669"/>
    <property type="project" value="TreeGrafter"/>
</dbReference>
<evidence type="ECO:0000256" key="4">
    <source>
        <dbReference type="ARBA" id="ARBA00022989"/>
    </source>
</evidence>